<dbReference type="GO" id="GO:0008233">
    <property type="term" value="F:peptidase activity"/>
    <property type="evidence" value="ECO:0007669"/>
    <property type="project" value="UniProtKB-KW"/>
</dbReference>
<organism evidence="5">
    <name type="scientific">Drosophila mojavensis</name>
    <name type="common">Fruit fly</name>
    <dbReference type="NCBI Taxonomy" id="7230"/>
    <lineage>
        <taxon>Eukaryota</taxon>
        <taxon>Metazoa</taxon>
        <taxon>Ecdysozoa</taxon>
        <taxon>Arthropoda</taxon>
        <taxon>Hexapoda</taxon>
        <taxon>Insecta</taxon>
        <taxon>Pterygota</taxon>
        <taxon>Neoptera</taxon>
        <taxon>Endopterygota</taxon>
        <taxon>Diptera</taxon>
        <taxon>Brachycera</taxon>
        <taxon>Muscomorpha</taxon>
        <taxon>Ephydroidea</taxon>
        <taxon>Drosophilidae</taxon>
        <taxon>Drosophila</taxon>
    </lineage>
</organism>
<dbReference type="OrthoDB" id="7832001at2759"/>
<evidence type="ECO:0000259" key="4">
    <source>
        <dbReference type="Pfam" id="PF07687"/>
    </source>
</evidence>
<keyword evidence="3" id="KW-0378">Hydrolase</keyword>
<evidence type="ECO:0000256" key="1">
    <source>
        <dbReference type="ARBA" id="ARBA00022670"/>
    </source>
</evidence>
<keyword evidence="2" id="KW-0479">Metal-binding</keyword>
<dbReference type="PANTHER" id="PTHR43270">
    <property type="entry name" value="BETA-ALA-HIS DIPEPTIDASE"/>
    <property type="match status" value="1"/>
</dbReference>
<dbReference type="InterPro" id="IPR051458">
    <property type="entry name" value="Cyt/Met_Dipeptidase"/>
</dbReference>
<evidence type="ECO:0000313" key="5">
    <source>
        <dbReference type="EMBL" id="DAA64529.1"/>
    </source>
</evidence>
<dbReference type="Pfam" id="PF07687">
    <property type="entry name" value="M20_dimer"/>
    <property type="match status" value="1"/>
</dbReference>
<dbReference type="InterPro" id="IPR011650">
    <property type="entry name" value="Peptidase_M20_dimer"/>
</dbReference>
<dbReference type="EMBL" id="BK008738">
    <property type="protein sequence ID" value="DAA64529.1"/>
    <property type="molecule type" value="mRNA"/>
</dbReference>
<dbReference type="PANTHER" id="PTHR43270:SF4">
    <property type="entry name" value="CARNOSINE DIPEPTIDASE 2, ISOFORM A"/>
    <property type="match status" value="1"/>
</dbReference>
<evidence type="ECO:0000256" key="2">
    <source>
        <dbReference type="ARBA" id="ARBA00022723"/>
    </source>
</evidence>
<dbReference type="GO" id="GO:0006508">
    <property type="term" value="P:proteolysis"/>
    <property type="evidence" value="ECO:0007669"/>
    <property type="project" value="UniProtKB-KW"/>
</dbReference>
<dbReference type="Pfam" id="PF01546">
    <property type="entry name" value="Peptidase_M20"/>
    <property type="match status" value="1"/>
</dbReference>
<dbReference type="SUPFAM" id="SSF53187">
    <property type="entry name" value="Zn-dependent exopeptidases"/>
    <property type="match status" value="1"/>
</dbReference>
<name>S6G0S7_DROMO</name>
<dbReference type="GO" id="GO:0046872">
    <property type="term" value="F:metal ion binding"/>
    <property type="evidence" value="ECO:0007669"/>
    <property type="project" value="UniProtKB-KW"/>
</dbReference>
<accession>S6G0S7</accession>
<feature type="domain" description="Peptidase M20 dimerisation" evidence="4">
    <location>
        <begin position="311"/>
        <end position="381"/>
    </location>
</feature>
<evidence type="ECO:0000256" key="3">
    <source>
        <dbReference type="ARBA" id="ARBA00022801"/>
    </source>
</evidence>
<proteinExistence type="evidence at transcript level"/>
<dbReference type="Gene3D" id="3.40.630.10">
    <property type="entry name" value="Zn peptidases"/>
    <property type="match status" value="1"/>
</dbReference>
<dbReference type="Gene3D" id="3.30.70.360">
    <property type="match status" value="1"/>
</dbReference>
<protein>
    <submittedName>
        <fullName evidence="5">M20 dipeptidase</fullName>
    </submittedName>
</protein>
<sequence length="498" mass="56808">MIQRFNNSTEYIQHKNLQSMQKNPLIRLFEVILIKRECYINDLWELVGHETVSSRDNTRDKLDRAIEWILKRLVALNVVAFGEHMGMQILPDSLKIIRMPKIIIGILKSSSEKRTILVYGNLDVEEALLEDGWVTDPFVMTELGNFLYGRGVALDKGPLMCWLNAIQAYRDAGLRLPINIVFLIESMAHSGSLGLQDVLQQRISFFREVSCVVIATRRWQSNITPCIVYGSRGLVYYHLEVECANRSLSSCEHCGTLFEALPDLFYLLSAIVDCQMHILFEGSMETFQIDRNVFRFTEFNYQEFGHCLDVQDLPHQAQKQAALAENWITPHISIHGIEGGNNESDVRFIIPHKVIGKFSISLSPNQNSEQITNALQQHLGNMWVRRGSPNKMKLCEKLVVPPWSGSCDTPEYQAAFRAMNHTYQLNPNFIRDGGALLAPSVFQHCLQKNVLVLPIARNDCGGSPVNERISVPNYIMGTQLMTAFMWEYAKRNVESPRN</sequence>
<keyword evidence="1" id="KW-0645">Protease</keyword>
<reference evidence="5" key="1">
    <citation type="journal article" date="2013" name="Genome Res.">
        <title>Efficient identification of Y chromosome sequences in the human and Drosophila genomes.</title>
        <authorList>
            <person name="Carvalho A.B."/>
            <person name="Clark A.G."/>
        </authorList>
    </citation>
    <scope>NUCLEOTIDE SEQUENCE</scope>
</reference>
<dbReference type="AlphaFoldDB" id="S6G0S7"/>
<dbReference type="InterPro" id="IPR002933">
    <property type="entry name" value="Peptidase_M20"/>
</dbReference>